<name>A0AA41XIL1_9MICO</name>
<dbReference type="PANTHER" id="PTHR43845:SF1">
    <property type="entry name" value="BLR5969 PROTEIN"/>
    <property type="match status" value="1"/>
</dbReference>
<dbReference type="PANTHER" id="PTHR43845">
    <property type="entry name" value="BLR5969 PROTEIN"/>
    <property type="match status" value="1"/>
</dbReference>
<evidence type="ECO:0000259" key="1">
    <source>
        <dbReference type="Pfam" id="PF00501"/>
    </source>
</evidence>
<dbReference type="InterPro" id="IPR000873">
    <property type="entry name" value="AMP-dep_synth/lig_dom"/>
</dbReference>
<evidence type="ECO:0000313" key="3">
    <source>
        <dbReference type="EMBL" id="MCS5726625.1"/>
    </source>
</evidence>
<gene>
    <name evidence="3" type="ORF">N1028_12055</name>
</gene>
<evidence type="ECO:0000259" key="2">
    <source>
        <dbReference type="Pfam" id="PF14535"/>
    </source>
</evidence>
<dbReference type="AlphaFoldDB" id="A0AA41XIL1"/>
<accession>A0AA41XIL1</accession>
<keyword evidence="4" id="KW-1185">Reference proteome</keyword>
<dbReference type="Pfam" id="PF14535">
    <property type="entry name" value="AMP-binding_C_2"/>
    <property type="match status" value="1"/>
</dbReference>
<organism evidence="3 4">
    <name type="scientific">Herbiconiux oxytropis</name>
    <dbReference type="NCBI Taxonomy" id="2970915"/>
    <lineage>
        <taxon>Bacteria</taxon>
        <taxon>Bacillati</taxon>
        <taxon>Actinomycetota</taxon>
        <taxon>Actinomycetes</taxon>
        <taxon>Micrococcales</taxon>
        <taxon>Microbacteriaceae</taxon>
        <taxon>Herbiconiux</taxon>
    </lineage>
</organism>
<dbReference type="Gene3D" id="3.30.300.30">
    <property type="match status" value="1"/>
</dbReference>
<protein>
    <submittedName>
        <fullName evidence="3">AMP-binding protein</fullName>
    </submittedName>
</protein>
<dbReference type="InterPro" id="IPR042099">
    <property type="entry name" value="ANL_N_sf"/>
</dbReference>
<dbReference type="Gene3D" id="3.40.50.12780">
    <property type="entry name" value="N-terminal domain of ligase-like"/>
    <property type="match status" value="1"/>
</dbReference>
<dbReference type="Pfam" id="PF00501">
    <property type="entry name" value="AMP-binding"/>
    <property type="match status" value="1"/>
</dbReference>
<comment type="caution">
    <text evidence="3">The sequence shown here is derived from an EMBL/GenBank/DDBJ whole genome shotgun (WGS) entry which is preliminary data.</text>
</comment>
<feature type="domain" description="AMP-dependent ligase C-terminal" evidence="2">
    <location>
        <begin position="346"/>
        <end position="439"/>
    </location>
</feature>
<dbReference type="InterPro" id="IPR028154">
    <property type="entry name" value="AMP-dep_Lig_C"/>
</dbReference>
<dbReference type="EMBL" id="JANLCK010000006">
    <property type="protein sequence ID" value="MCS5726625.1"/>
    <property type="molecule type" value="Genomic_DNA"/>
</dbReference>
<evidence type="ECO:0000313" key="4">
    <source>
        <dbReference type="Proteomes" id="UP001165587"/>
    </source>
</evidence>
<feature type="domain" description="AMP-dependent synthetase/ligase" evidence="1">
    <location>
        <begin position="98"/>
        <end position="291"/>
    </location>
</feature>
<dbReference type="RefSeq" id="WP_259529244.1">
    <property type="nucleotide sequence ID" value="NZ_JANLCK010000006.1"/>
</dbReference>
<reference evidence="3" key="1">
    <citation type="submission" date="2022-08" db="EMBL/GenBank/DDBJ databases">
        <authorList>
            <person name="Deng Y."/>
            <person name="Han X.-F."/>
            <person name="Zhang Y.-Q."/>
        </authorList>
    </citation>
    <scope>NUCLEOTIDE SEQUENCE</scope>
    <source>
        <strain evidence="3">CPCC 203407</strain>
    </source>
</reference>
<dbReference type="SUPFAM" id="SSF56801">
    <property type="entry name" value="Acetyl-CoA synthetase-like"/>
    <property type="match status" value="1"/>
</dbReference>
<proteinExistence type="predicted"/>
<dbReference type="Proteomes" id="UP001165587">
    <property type="component" value="Unassembled WGS sequence"/>
</dbReference>
<dbReference type="InterPro" id="IPR045851">
    <property type="entry name" value="AMP-bd_C_sf"/>
</dbReference>
<sequence length="439" mass="49714">MNDSPYWNPKTETMSRDDLRALQFVKFKRVVEWAEARSVFYQKSFQRAGFDSSQLNSWDDYDRVPFLTREEWMRSQNDFPPYGELPVAGHENAIRFHTTSGTSGKTPLRALDSRKDWSWSAEMWSYALWGMGVRPHDIGYVAFGYGTFIGFWGLHNGLEKLGATTIPGGAQPTPTRVKQIIDYDVTVVASTPTYALRLAQEAESLGIDLKNSKVSRIVLSGEPIPPKTKELIEELWGAKSFDTAGMTEISTIFMFEPEDQPGGTHIIEDQFVERVIDPETGIELPYGERGERITTSFGRSMIPLIKYRTSDLVVKVPHTTTSNGRTWDLYQGGILGRVDDMKLVRGTNVYPRAVEAIVRAFPVIDEFQVKITREGIRDEITLLAEPVPSVTDAEWTELIAKLGTELADGHEGLRFIIERAPENTLPRFELKAKRLQDLR</sequence>